<dbReference type="RefSeq" id="WP_092939107.1">
    <property type="nucleotide sequence ID" value="NZ_FONX01000004.1"/>
</dbReference>
<gene>
    <name evidence="2" type="ORF">SAMN04489711_104170</name>
</gene>
<dbReference type="OrthoDB" id="9126735at2"/>
<evidence type="ECO:0000313" key="3">
    <source>
        <dbReference type="Proteomes" id="UP000199119"/>
    </source>
</evidence>
<keyword evidence="1" id="KW-0732">Signal</keyword>
<reference evidence="3" key="1">
    <citation type="submission" date="2016-10" db="EMBL/GenBank/DDBJ databases">
        <authorList>
            <person name="Varghese N."/>
            <person name="Submissions S."/>
        </authorList>
    </citation>
    <scope>NUCLEOTIDE SEQUENCE [LARGE SCALE GENOMIC DNA]</scope>
    <source>
        <strain evidence="3">DSM 27981</strain>
    </source>
</reference>
<proteinExistence type="predicted"/>
<sequence>MPVFSSLHSRFPALALGAALALVLPAHADTGKLLLTGGVSTVSGPAGGGITPWAVIGTNATEGEVGVSAYATRVGTLDYDLKSYGVAVGVHDRVEISVARQDFDASPAVALNGIAPFGVEPNAHLKMDIIGVKVKLLGDAILDAQNLIPQIAVGIEHKRLNAGSLGSVLDFLGTDRSGTDFYLSATKLLLDKSLLLSGTLRYTRANQNGLLGFGAAAPGRDGYRLQPEISVAYLLRRDLAIGAEYRFKPDNLRALGQAAGLGDALREDDWKDVFIAWAPSKNLSLTLAYVDLGRIVPGITRDRRQTGWYISAQGGF</sequence>
<feature type="signal peptide" evidence="1">
    <location>
        <begin position="1"/>
        <end position="28"/>
    </location>
</feature>
<dbReference type="AlphaFoldDB" id="A0A1I2CMG0"/>
<feature type="chain" id="PRO_5011715895" description="DUF3034 family protein" evidence="1">
    <location>
        <begin position="29"/>
        <end position="316"/>
    </location>
</feature>
<keyword evidence="3" id="KW-1185">Reference proteome</keyword>
<evidence type="ECO:0008006" key="4">
    <source>
        <dbReference type="Google" id="ProtNLM"/>
    </source>
</evidence>
<evidence type="ECO:0000256" key="1">
    <source>
        <dbReference type="SAM" id="SignalP"/>
    </source>
</evidence>
<dbReference type="EMBL" id="FONX01000004">
    <property type="protein sequence ID" value="SFE69302.1"/>
    <property type="molecule type" value="Genomic_DNA"/>
</dbReference>
<dbReference type="Proteomes" id="UP000199119">
    <property type="component" value="Unassembled WGS sequence"/>
</dbReference>
<dbReference type="InterPro" id="IPR021393">
    <property type="entry name" value="DUF3034"/>
</dbReference>
<dbReference type="Pfam" id="PF11231">
    <property type="entry name" value="DUF3034"/>
    <property type="match status" value="1"/>
</dbReference>
<evidence type="ECO:0000313" key="2">
    <source>
        <dbReference type="EMBL" id="SFE69302.1"/>
    </source>
</evidence>
<accession>A0A1I2CMG0</accession>
<protein>
    <recommendedName>
        <fullName evidence="4">DUF3034 family protein</fullName>
    </recommendedName>
</protein>
<dbReference type="STRING" id="1177982.SAMN04489711_104170"/>
<name>A0A1I2CMG0_9BURK</name>
<organism evidence="2 3">
    <name type="scientific">Paracidovorax wautersii</name>
    <dbReference type="NCBI Taxonomy" id="1177982"/>
    <lineage>
        <taxon>Bacteria</taxon>
        <taxon>Pseudomonadati</taxon>
        <taxon>Pseudomonadota</taxon>
        <taxon>Betaproteobacteria</taxon>
        <taxon>Burkholderiales</taxon>
        <taxon>Comamonadaceae</taxon>
        <taxon>Paracidovorax</taxon>
    </lineage>
</organism>